<gene>
    <name evidence="1" type="ORF">BHS09_02535</name>
</gene>
<evidence type="ECO:0000313" key="1">
    <source>
        <dbReference type="EMBL" id="QDE65965.1"/>
    </source>
</evidence>
<organism evidence="1 2">
    <name type="scientific">Myxococcus xanthus</name>
    <dbReference type="NCBI Taxonomy" id="34"/>
    <lineage>
        <taxon>Bacteria</taxon>
        <taxon>Pseudomonadati</taxon>
        <taxon>Myxococcota</taxon>
        <taxon>Myxococcia</taxon>
        <taxon>Myxococcales</taxon>
        <taxon>Cystobacterineae</taxon>
        <taxon>Myxococcaceae</taxon>
        <taxon>Myxococcus</taxon>
    </lineage>
</organism>
<evidence type="ECO:0000313" key="2">
    <source>
        <dbReference type="Proteomes" id="UP000320179"/>
    </source>
</evidence>
<proteinExistence type="predicted"/>
<sequence>MLVGMAVGMTVGTTTMQLLDPSHAGTVFDATLVGTVLLGALGYELTSHHSAKQFRSTRLTVAPTLLPGSRGTVGMGVALNCTWN</sequence>
<name>A0AAE6KQD4_MYXXA</name>
<dbReference type="EMBL" id="CP017174">
    <property type="protein sequence ID" value="QDE65965.1"/>
    <property type="molecule type" value="Genomic_DNA"/>
</dbReference>
<dbReference type="AlphaFoldDB" id="A0AAE6KQD4"/>
<dbReference type="Proteomes" id="UP000320179">
    <property type="component" value="Chromosome"/>
</dbReference>
<reference evidence="1 2" key="1">
    <citation type="journal article" date="2019" name="Science">
        <title>Social genes are selection hotspots in kin groups of a soil microbe.</title>
        <authorList>
            <person name="Wielgoss S."/>
            <person name="Wolfensberger R."/>
            <person name="Sun L."/>
            <person name="Fiegna F."/>
            <person name="Velicer G.J."/>
        </authorList>
    </citation>
    <scope>NUCLEOTIDE SEQUENCE [LARGE SCALE GENOMIC DNA]</scope>
    <source>
        <strain evidence="1 2">MC3.5.9c15</strain>
    </source>
</reference>
<accession>A0AAE6KQD4</accession>
<protein>
    <submittedName>
        <fullName evidence="1">Uncharacterized protein</fullName>
    </submittedName>
</protein>